<dbReference type="GO" id="GO:0008237">
    <property type="term" value="F:metallopeptidase activity"/>
    <property type="evidence" value="ECO:0007669"/>
    <property type="project" value="UniProtKB-KW"/>
</dbReference>
<dbReference type="InterPro" id="IPR035068">
    <property type="entry name" value="TldD/PmbA_N"/>
</dbReference>
<dbReference type="STRING" id="1227493.C483_00350"/>
<evidence type="ECO:0000256" key="2">
    <source>
        <dbReference type="ARBA" id="ARBA00022670"/>
    </source>
</evidence>
<reference evidence="7 8" key="1">
    <citation type="journal article" date="2014" name="PLoS Genet.">
        <title>Phylogenetically driven sequencing of extremely halophilic archaea reveals strategies for static and dynamic osmo-response.</title>
        <authorList>
            <person name="Becker E.A."/>
            <person name="Seitzer P.M."/>
            <person name="Tritt A."/>
            <person name="Larsen D."/>
            <person name="Krusor M."/>
            <person name="Yao A.I."/>
            <person name="Wu D."/>
            <person name="Madern D."/>
            <person name="Eisen J.A."/>
            <person name="Darling A.E."/>
            <person name="Facciotti M.T."/>
        </authorList>
    </citation>
    <scope>NUCLEOTIDE SEQUENCE [LARGE SCALE GENOMIC DNA]</scope>
    <source>
        <strain evidence="7 8">JCM 10989</strain>
    </source>
</reference>
<proteinExistence type="inferred from homology"/>
<dbReference type="RefSeq" id="WP_006651350.1">
    <property type="nucleotide sequence ID" value="NZ_AOIM01000002.1"/>
</dbReference>
<dbReference type="EMBL" id="AOIM01000002">
    <property type="protein sequence ID" value="ELY96230.1"/>
    <property type="molecule type" value="Genomic_DNA"/>
</dbReference>
<keyword evidence="8" id="KW-1185">Reference proteome</keyword>
<evidence type="ECO:0000256" key="1">
    <source>
        <dbReference type="ARBA" id="ARBA00005836"/>
    </source>
</evidence>
<comment type="caution">
    <text evidence="7">The sequence shown here is derived from an EMBL/GenBank/DDBJ whole genome shotgun (WGS) entry which is preliminary data.</text>
</comment>
<dbReference type="Pfam" id="PF01523">
    <property type="entry name" value="PmbA_TldD_1st"/>
    <property type="match status" value="1"/>
</dbReference>
<feature type="domain" description="Metalloprotease TldD/E N-terminal" evidence="5">
    <location>
        <begin position="28"/>
        <end position="87"/>
    </location>
</feature>
<dbReference type="GO" id="GO:0005829">
    <property type="term" value="C:cytosol"/>
    <property type="evidence" value="ECO:0007669"/>
    <property type="project" value="TreeGrafter"/>
</dbReference>
<evidence type="ECO:0000256" key="4">
    <source>
        <dbReference type="ARBA" id="ARBA00023049"/>
    </source>
</evidence>
<dbReference type="PANTHER" id="PTHR30624">
    <property type="entry name" value="UNCHARACTERIZED PROTEIN TLDD AND PMBA"/>
    <property type="match status" value="1"/>
</dbReference>
<dbReference type="InterPro" id="IPR036059">
    <property type="entry name" value="TldD/PmbA_sf"/>
</dbReference>
<protein>
    <submittedName>
        <fullName evidence="7">Zn-dependent protease-like protein</fullName>
    </submittedName>
</protein>
<keyword evidence="3" id="KW-0378">Hydrolase</keyword>
<dbReference type="GO" id="GO:0006508">
    <property type="term" value="P:proteolysis"/>
    <property type="evidence" value="ECO:0007669"/>
    <property type="project" value="UniProtKB-KW"/>
</dbReference>
<evidence type="ECO:0000313" key="7">
    <source>
        <dbReference type="EMBL" id="ELY96230.1"/>
    </source>
</evidence>
<keyword evidence="4" id="KW-0482">Metalloprotease</keyword>
<gene>
    <name evidence="7" type="ORF">C483_00350</name>
</gene>
<dbReference type="SUPFAM" id="SSF111283">
    <property type="entry name" value="Putative modulator of DNA gyrase, PmbA/TldD"/>
    <property type="match status" value="1"/>
</dbReference>
<dbReference type="PATRIC" id="fig|1227493.4.peg.57"/>
<evidence type="ECO:0000259" key="6">
    <source>
        <dbReference type="Pfam" id="PF19289"/>
    </source>
</evidence>
<keyword evidence="2 7" id="KW-0645">Protease</keyword>
<dbReference type="Gene3D" id="3.30.2290.10">
    <property type="entry name" value="PmbA/TldD superfamily"/>
    <property type="match status" value="1"/>
</dbReference>
<feature type="domain" description="Metalloprotease TldD/E C-terminal" evidence="6">
    <location>
        <begin position="228"/>
        <end position="365"/>
    </location>
</feature>
<accession>M0ABU8</accession>
<organism evidence="7 8">
    <name type="scientific">Natrialba hulunbeirensis JCM 10989</name>
    <dbReference type="NCBI Taxonomy" id="1227493"/>
    <lineage>
        <taxon>Archaea</taxon>
        <taxon>Methanobacteriati</taxon>
        <taxon>Methanobacteriota</taxon>
        <taxon>Stenosarchaea group</taxon>
        <taxon>Halobacteria</taxon>
        <taxon>Halobacteriales</taxon>
        <taxon>Natrialbaceae</taxon>
        <taxon>Natrialba</taxon>
    </lineage>
</organism>
<dbReference type="Pfam" id="PF19289">
    <property type="entry name" value="PmbA_TldD_3rd"/>
    <property type="match status" value="1"/>
</dbReference>
<name>M0ABU8_9EURY</name>
<dbReference type="PANTHER" id="PTHR30624:SF4">
    <property type="entry name" value="METALLOPROTEASE TLDD"/>
    <property type="match status" value="1"/>
</dbReference>
<dbReference type="Proteomes" id="UP000011519">
    <property type="component" value="Unassembled WGS sequence"/>
</dbReference>
<dbReference type="InterPro" id="IPR002510">
    <property type="entry name" value="Metalloprtase-TldD/E_N"/>
</dbReference>
<dbReference type="InterPro" id="IPR045569">
    <property type="entry name" value="Metalloprtase-TldD/E_C"/>
</dbReference>
<dbReference type="InterPro" id="IPR051463">
    <property type="entry name" value="Peptidase_U62_metallo"/>
</dbReference>
<comment type="similarity">
    <text evidence="1">Belongs to the peptidase U62 family.</text>
</comment>
<evidence type="ECO:0000259" key="5">
    <source>
        <dbReference type="Pfam" id="PF01523"/>
    </source>
</evidence>
<evidence type="ECO:0000256" key="3">
    <source>
        <dbReference type="ARBA" id="ARBA00022801"/>
    </source>
</evidence>
<dbReference type="AlphaFoldDB" id="M0ABU8"/>
<sequence length="481" mass="51319">MNERGDVVDAVDELLTILESDNRVSFAEVGGITRNATEIVVTETGVRSDSEWTTTGVWCRVFADGSAAYRFTSDLSSDGLSEAANRATTGGGQLAQSAPERIDIESSHRGVHDGWARESVTDRSLSEKRVSVEAALDAVETPLDRARVTYADEHVDHSVGTTADSVVRTTVDRASVDATVAPIDGPKLRRHHGSTRGAALLDRLPTLFAEIDCDASTIANAATANPPSGPMTVVLSPSATGQLCHEIGGYLAADVAAFGFSPFELGDQVTDAPLTIDDGVRAGSWAATAYDAEARPTTPVRLVNRGRVESYLHDTTTAAEAEEIPTGNVIPAIGFEQAPRIHHRHLNVHAGTATRDELLADADVYVRRFGPSFYRDEFERTQRSGAMPPSSLYAHDVAERMGDRPDAGTVELPIAEGFLVKDGDLGPAVDSTVVWTADALDTIDSIGETRSTVTGVASKHKSRLPYAVTAPSIRLDVRCEN</sequence>
<dbReference type="OrthoDB" id="98233at2157"/>
<evidence type="ECO:0000313" key="8">
    <source>
        <dbReference type="Proteomes" id="UP000011519"/>
    </source>
</evidence>